<dbReference type="NCBIfam" id="TIGR00531">
    <property type="entry name" value="BCCP"/>
    <property type="match status" value="1"/>
</dbReference>
<feature type="domain" description="Lipoyl-binding" evidence="10">
    <location>
        <begin position="86"/>
        <end position="162"/>
    </location>
</feature>
<dbReference type="Gene3D" id="2.40.50.100">
    <property type="match status" value="1"/>
</dbReference>
<dbReference type="InterPro" id="IPR001882">
    <property type="entry name" value="Biotin_BS"/>
</dbReference>
<comment type="pathway">
    <text evidence="1 8">Lipid metabolism; fatty acid biosynthesis.</text>
</comment>
<comment type="caution">
    <text evidence="11">The sequence shown here is derived from an EMBL/GenBank/DDBJ whole genome shotgun (WGS) entry which is preliminary data.</text>
</comment>
<dbReference type="AlphaFoldDB" id="A0A4V2F5H3"/>
<dbReference type="SUPFAM" id="SSF51230">
    <property type="entry name" value="Single hybrid motif"/>
    <property type="match status" value="1"/>
</dbReference>
<keyword evidence="3 8" id="KW-0444">Lipid biosynthesis</keyword>
<evidence type="ECO:0000256" key="9">
    <source>
        <dbReference type="SAM" id="MobiDB-lite"/>
    </source>
</evidence>
<evidence type="ECO:0000256" key="5">
    <source>
        <dbReference type="ARBA" id="ARBA00023098"/>
    </source>
</evidence>
<dbReference type="GO" id="GO:0003989">
    <property type="term" value="F:acetyl-CoA carboxylase activity"/>
    <property type="evidence" value="ECO:0007669"/>
    <property type="project" value="InterPro"/>
</dbReference>
<evidence type="ECO:0000256" key="4">
    <source>
        <dbReference type="ARBA" id="ARBA00022832"/>
    </source>
</evidence>
<gene>
    <name evidence="11" type="ORF">EV209_2891</name>
</gene>
<name>A0A4V2F5H3_9FIRM</name>
<keyword evidence="7 8" id="KW-0092">Biotin</keyword>
<dbReference type="FunFam" id="2.40.50.100:FF:000003">
    <property type="entry name" value="Acetyl-CoA carboxylase biotin carboxyl carrier protein"/>
    <property type="match status" value="1"/>
</dbReference>
<reference evidence="11 12" key="1">
    <citation type="submission" date="2019-02" db="EMBL/GenBank/DDBJ databases">
        <title>Genomic Encyclopedia of Type Strains, Phase IV (KMG-IV): sequencing the most valuable type-strain genomes for metagenomic binning, comparative biology and taxonomic classification.</title>
        <authorList>
            <person name="Goeker M."/>
        </authorList>
    </citation>
    <scope>NUCLEOTIDE SEQUENCE [LARGE SCALE GENOMIC DNA]</scope>
    <source>
        <strain evidence="11 12">DSM 29486</strain>
    </source>
</reference>
<dbReference type="GO" id="GO:0006633">
    <property type="term" value="P:fatty acid biosynthetic process"/>
    <property type="evidence" value="ECO:0007669"/>
    <property type="project" value="UniProtKB-UniPathway"/>
</dbReference>
<dbReference type="InterPro" id="IPR011053">
    <property type="entry name" value="Single_hybrid_motif"/>
</dbReference>
<evidence type="ECO:0000313" key="11">
    <source>
        <dbReference type="EMBL" id="RZS92819.1"/>
    </source>
</evidence>
<evidence type="ECO:0000256" key="2">
    <source>
        <dbReference type="ARBA" id="ARBA00017562"/>
    </source>
</evidence>
<keyword evidence="4 8" id="KW-0276">Fatty acid metabolism</keyword>
<dbReference type="InterPro" id="IPR000089">
    <property type="entry name" value="Biotin_lipoyl"/>
</dbReference>
<dbReference type="EMBL" id="SGXF01000007">
    <property type="protein sequence ID" value="RZS92819.1"/>
    <property type="molecule type" value="Genomic_DNA"/>
</dbReference>
<dbReference type="PROSITE" id="PS00188">
    <property type="entry name" value="BIOTIN"/>
    <property type="match status" value="1"/>
</dbReference>
<comment type="function">
    <text evidence="8">This protein is a component of the acetyl coenzyme A carboxylase complex; first, biotin carboxylase catalyzes the carboxylation of the carrier protein and then the transcarboxylase transfers the carboxyl group to form malonyl-CoA.</text>
</comment>
<dbReference type="OrthoDB" id="9811735at2"/>
<dbReference type="PANTHER" id="PTHR45266">
    <property type="entry name" value="OXALOACETATE DECARBOXYLASE ALPHA CHAIN"/>
    <property type="match status" value="1"/>
</dbReference>
<dbReference type="PRINTS" id="PR01071">
    <property type="entry name" value="ACOABIOTINCC"/>
</dbReference>
<keyword evidence="6 8" id="KW-0275">Fatty acid biosynthesis</keyword>
<dbReference type="Pfam" id="PF00364">
    <property type="entry name" value="Biotin_lipoyl"/>
    <property type="match status" value="1"/>
</dbReference>
<sequence>MEYEKITKLVQLVSESALTGLELDENGDRLVLKKEKAAEQYPAPSDFGGSTAAANDILPKGNDCEAYGSNTAQPEKAEMNESSAPDEVVVSPLVGTFYASPSEDAPAFVREGDQIKKGQTLAIVEAMKLMNEIESEYDGTIAAVLVENGQIVEYGQPLFRISR</sequence>
<organism evidence="11 12">
    <name type="scientific">Cuneatibacter caecimuris</name>
    <dbReference type="NCBI Taxonomy" id="1796618"/>
    <lineage>
        <taxon>Bacteria</taxon>
        <taxon>Bacillati</taxon>
        <taxon>Bacillota</taxon>
        <taxon>Clostridia</taxon>
        <taxon>Lachnospirales</taxon>
        <taxon>Lachnospiraceae</taxon>
        <taxon>Cuneatibacter</taxon>
    </lineage>
</organism>
<protein>
    <recommendedName>
        <fullName evidence="2 8">Biotin carboxyl carrier protein of acetyl-CoA carboxylase</fullName>
    </recommendedName>
</protein>
<keyword evidence="5 8" id="KW-0443">Lipid metabolism</keyword>
<evidence type="ECO:0000256" key="1">
    <source>
        <dbReference type="ARBA" id="ARBA00005194"/>
    </source>
</evidence>
<evidence type="ECO:0000256" key="6">
    <source>
        <dbReference type="ARBA" id="ARBA00023160"/>
    </source>
</evidence>
<evidence type="ECO:0000256" key="8">
    <source>
        <dbReference type="RuleBase" id="RU364072"/>
    </source>
</evidence>
<dbReference type="CDD" id="cd06850">
    <property type="entry name" value="biotinyl_domain"/>
    <property type="match status" value="1"/>
</dbReference>
<dbReference type="UniPathway" id="UPA00094"/>
<proteinExistence type="predicted"/>
<dbReference type="PROSITE" id="PS50968">
    <property type="entry name" value="BIOTINYL_LIPOYL"/>
    <property type="match status" value="1"/>
</dbReference>
<evidence type="ECO:0000259" key="10">
    <source>
        <dbReference type="PROSITE" id="PS50968"/>
    </source>
</evidence>
<dbReference type="InterPro" id="IPR050709">
    <property type="entry name" value="Biotin_Carboxyl_Carrier/Decarb"/>
</dbReference>
<dbReference type="Proteomes" id="UP000292927">
    <property type="component" value="Unassembled WGS sequence"/>
</dbReference>
<feature type="region of interest" description="Disordered" evidence="9">
    <location>
        <begin position="37"/>
        <end position="85"/>
    </location>
</feature>
<dbReference type="InterPro" id="IPR001249">
    <property type="entry name" value="AcCoA_biotinCC"/>
</dbReference>
<evidence type="ECO:0000256" key="7">
    <source>
        <dbReference type="ARBA" id="ARBA00023267"/>
    </source>
</evidence>
<dbReference type="PANTHER" id="PTHR45266:SF3">
    <property type="entry name" value="OXALOACETATE DECARBOXYLASE ALPHA CHAIN"/>
    <property type="match status" value="1"/>
</dbReference>
<dbReference type="GO" id="GO:0009317">
    <property type="term" value="C:acetyl-CoA carboxylase complex"/>
    <property type="evidence" value="ECO:0007669"/>
    <property type="project" value="InterPro"/>
</dbReference>
<evidence type="ECO:0000256" key="3">
    <source>
        <dbReference type="ARBA" id="ARBA00022516"/>
    </source>
</evidence>
<evidence type="ECO:0000313" key="12">
    <source>
        <dbReference type="Proteomes" id="UP000292927"/>
    </source>
</evidence>
<accession>A0A4V2F5H3</accession>
<keyword evidence="12" id="KW-1185">Reference proteome</keyword>
<dbReference type="RefSeq" id="WP_130436137.1">
    <property type="nucleotide sequence ID" value="NZ_SGXF01000007.1"/>
</dbReference>